<dbReference type="CDD" id="cd01745">
    <property type="entry name" value="GATase1_2"/>
    <property type="match status" value="1"/>
</dbReference>
<accession>A0ABU0L8N3</accession>
<protein>
    <submittedName>
        <fullName evidence="1">Gamma-glutamyl-gamma-aminobutyrate hydrolase PuuD</fullName>
    </submittedName>
</protein>
<dbReference type="GO" id="GO:0016787">
    <property type="term" value="F:hydrolase activity"/>
    <property type="evidence" value="ECO:0007669"/>
    <property type="project" value="UniProtKB-KW"/>
</dbReference>
<organism evidence="1 2">
    <name type="scientific">Xanthobacter agilis</name>
    <dbReference type="NCBI Taxonomy" id="47492"/>
    <lineage>
        <taxon>Bacteria</taxon>
        <taxon>Pseudomonadati</taxon>
        <taxon>Pseudomonadota</taxon>
        <taxon>Alphaproteobacteria</taxon>
        <taxon>Hyphomicrobiales</taxon>
        <taxon>Xanthobacteraceae</taxon>
        <taxon>Xanthobacter</taxon>
    </lineage>
</organism>
<dbReference type="RefSeq" id="WP_237344203.1">
    <property type="nucleotide sequence ID" value="NZ_JABWGX010000003.1"/>
</dbReference>
<dbReference type="PANTHER" id="PTHR43235:SF1">
    <property type="entry name" value="GLUTAMINE AMIDOTRANSFERASE PB2B2.05-RELATED"/>
    <property type="match status" value="1"/>
</dbReference>
<dbReference type="SUPFAM" id="SSF52317">
    <property type="entry name" value="Class I glutamine amidotransferase-like"/>
    <property type="match status" value="1"/>
</dbReference>
<comment type="caution">
    <text evidence="1">The sequence shown here is derived from an EMBL/GenBank/DDBJ whole genome shotgun (WGS) entry which is preliminary data.</text>
</comment>
<evidence type="ECO:0000313" key="1">
    <source>
        <dbReference type="EMBL" id="MDQ0503476.1"/>
    </source>
</evidence>
<dbReference type="InterPro" id="IPR044668">
    <property type="entry name" value="PuuD-like"/>
</dbReference>
<dbReference type="PROSITE" id="PS51273">
    <property type="entry name" value="GATASE_TYPE_1"/>
    <property type="match status" value="1"/>
</dbReference>
<dbReference type="InterPro" id="IPR011697">
    <property type="entry name" value="Peptidase_C26"/>
</dbReference>
<dbReference type="EMBL" id="JAUSVY010000001">
    <property type="protein sequence ID" value="MDQ0503476.1"/>
    <property type="molecule type" value="Genomic_DNA"/>
</dbReference>
<dbReference type="InterPro" id="IPR029062">
    <property type="entry name" value="Class_I_gatase-like"/>
</dbReference>
<evidence type="ECO:0000313" key="2">
    <source>
        <dbReference type="Proteomes" id="UP001241747"/>
    </source>
</evidence>
<dbReference type="PANTHER" id="PTHR43235">
    <property type="entry name" value="GLUTAMINE AMIDOTRANSFERASE PB2B2.05-RELATED"/>
    <property type="match status" value="1"/>
</dbReference>
<reference evidence="1 2" key="1">
    <citation type="submission" date="2023-07" db="EMBL/GenBank/DDBJ databases">
        <title>Genomic Encyclopedia of Type Strains, Phase IV (KMG-IV): sequencing the most valuable type-strain genomes for metagenomic binning, comparative biology and taxonomic classification.</title>
        <authorList>
            <person name="Goeker M."/>
        </authorList>
    </citation>
    <scope>NUCLEOTIDE SEQUENCE [LARGE SCALE GENOMIC DNA]</scope>
    <source>
        <strain evidence="1 2">DSM 3770</strain>
    </source>
</reference>
<keyword evidence="1" id="KW-0378">Hydrolase</keyword>
<gene>
    <name evidence="1" type="ORF">QOZ94_000246</name>
</gene>
<proteinExistence type="predicted"/>
<dbReference type="Proteomes" id="UP001241747">
    <property type="component" value="Unassembled WGS sequence"/>
</dbReference>
<name>A0ABU0L8N3_XANAG</name>
<dbReference type="Gene3D" id="3.40.50.880">
    <property type="match status" value="1"/>
</dbReference>
<keyword evidence="2" id="KW-1185">Reference proteome</keyword>
<sequence length="254" mass="27198">MAESKPLVAMVGDLKDECELPYFMVGEKYVRAVYDFADCLPVMALPVMAPDAFAQDIAQDIATLIDRVDGFFFTGSPSNVHPSHWNGPEDAPGPFDPARDRFALALIRAAVARGIPSLFICRGFQEFNVALGGTLHARLADVPGRMGHHAPEEGPLDLQYGPLHEVELTAGSPLDGVFGARRFAVNSLHYQGLDTVGAALSVEALAPDGTIEAVSLRDHPFAVGVQWHPEYKPAQSAPNARLLAAFGAAVRAGR</sequence>
<dbReference type="Pfam" id="PF07722">
    <property type="entry name" value="Peptidase_C26"/>
    <property type="match status" value="1"/>
</dbReference>